<feature type="compositionally biased region" description="Basic and acidic residues" evidence="1">
    <location>
        <begin position="112"/>
        <end position="123"/>
    </location>
</feature>
<name>A0A8S0VZ11_CYCAE</name>
<gene>
    <name evidence="2" type="ORF">AAE3_LOCUS9951</name>
</gene>
<evidence type="ECO:0000313" key="3">
    <source>
        <dbReference type="Proteomes" id="UP000467700"/>
    </source>
</evidence>
<comment type="caution">
    <text evidence="2">The sequence shown here is derived from an EMBL/GenBank/DDBJ whole genome shotgun (WGS) entry which is preliminary data.</text>
</comment>
<reference evidence="2 3" key="1">
    <citation type="submission" date="2020-01" db="EMBL/GenBank/DDBJ databases">
        <authorList>
            <person name="Gupta K D."/>
        </authorList>
    </citation>
    <scope>NUCLEOTIDE SEQUENCE [LARGE SCALE GENOMIC DNA]</scope>
</reference>
<feature type="compositionally biased region" description="Basic and acidic residues" evidence="1">
    <location>
        <begin position="187"/>
        <end position="207"/>
    </location>
</feature>
<proteinExistence type="predicted"/>
<protein>
    <submittedName>
        <fullName evidence="2">Uncharacterized protein</fullName>
    </submittedName>
</protein>
<dbReference type="Proteomes" id="UP000467700">
    <property type="component" value="Unassembled WGS sequence"/>
</dbReference>
<keyword evidence="3" id="KW-1185">Reference proteome</keyword>
<sequence length="345" mass="36740">MWNTTGGTRRDRKEGVGGEENDIVKRSGEGAEQDGAGVSAHSRRQEHRHAPTSYTSFKLVLDVGRTLEYDEFFSEDDPAGKARRVRHGTGSGPIFGISWNGRSRSRSGEAGFDERGRKQDGKEQGGSARRLYAFFFYLQGGVSRIYAGQKRSLKDRPGGVRSSSNGLRSGGSARGWDQRTGGGGDGQRGRDGRRREAGVKDGGRSVEEGQSNVAIVCSESCGSDRAQKTAASSSRLFTSAPFTPPLDYTLGRGLFPLRWSLGAPKPRPVPGTITTTLSEPGAIGIISSFTVKRVSLHEQIPMHGRNTLTGMGLVEGNGRAVASHDGQGGLELTCSAGAPREGGID</sequence>
<feature type="compositionally biased region" description="Basic and acidic residues" evidence="1">
    <location>
        <begin position="8"/>
        <end position="29"/>
    </location>
</feature>
<evidence type="ECO:0000256" key="1">
    <source>
        <dbReference type="SAM" id="MobiDB-lite"/>
    </source>
</evidence>
<evidence type="ECO:0000313" key="2">
    <source>
        <dbReference type="EMBL" id="CAA7267684.1"/>
    </source>
</evidence>
<dbReference type="EMBL" id="CACVBS010000062">
    <property type="protein sequence ID" value="CAA7267684.1"/>
    <property type="molecule type" value="Genomic_DNA"/>
</dbReference>
<feature type="region of interest" description="Disordered" evidence="1">
    <location>
        <begin position="1"/>
        <end position="53"/>
    </location>
</feature>
<dbReference type="AlphaFoldDB" id="A0A8S0VZ11"/>
<organism evidence="2 3">
    <name type="scientific">Cyclocybe aegerita</name>
    <name type="common">Black poplar mushroom</name>
    <name type="synonym">Agrocybe aegerita</name>
    <dbReference type="NCBI Taxonomy" id="1973307"/>
    <lineage>
        <taxon>Eukaryota</taxon>
        <taxon>Fungi</taxon>
        <taxon>Dikarya</taxon>
        <taxon>Basidiomycota</taxon>
        <taxon>Agaricomycotina</taxon>
        <taxon>Agaricomycetes</taxon>
        <taxon>Agaricomycetidae</taxon>
        <taxon>Agaricales</taxon>
        <taxon>Agaricineae</taxon>
        <taxon>Bolbitiaceae</taxon>
        <taxon>Cyclocybe</taxon>
    </lineage>
</organism>
<feature type="region of interest" description="Disordered" evidence="1">
    <location>
        <begin position="152"/>
        <end position="207"/>
    </location>
</feature>
<accession>A0A8S0VZ11</accession>
<feature type="region of interest" description="Disordered" evidence="1">
    <location>
        <begin position="78"/>
        <end position="124"/>
    </location>
</feature>